<dbReference type="EMBL" id="CP115965">
    <property type="protein sequence ID" value="WZW99564.1"/>
    <property type="molecule type" value="Genomic_DNA"/>
</dbReference>
<dbReference type="RefSeq" id="WP_342373178.1">
    <property type="nucleotide sequence ID" value="NZ_CP115965.1"/>
</dbReference>
<evidence type="ECO:0000256" key="2">
    <source>
        <dbReference type="ARBA" id="ARBA00022679"/>
    </source>
</evidence>
<evidence type="ECO:0000256" key="1">
    <source>
        <dbReference type="ARBA" id="ARBA00022676"/>
    </source>
</evidence>
<reference evidence="5 6" key="1">
    <citation type="journal article" date="2023" name="Environ Microbiome">
        <title>A coral-associated actinobacterium mitigates coral bleaching under heat stress.</title>
        <authorList>
            <person name="Li J."/>
            <person name="Zou Y."/>
            <person name="Li Q."/>
            <person name="Zhang J."/>
            <person name="Bourne D.G."/>
            <person name="Lyu Y."/>
            <person name="Liu C."/>
            <person name="Zhang S."/>
        </authorList>
    </citation>
    <scope>NUCLEOTIDE SEQUENCE [LARGE SCALE GENOMIC DNA]</scope>
    <source>
        <strain evidence="5 6">SCSIO 13291</strain>
    </source>
</reference>
<dbReference type="Proteomes" id="UP001434337">
    <property type="component" value="Chromosome"/>
</dbReference>
<dbReference type="InterPro" id="IPR028098">
    <property type="entry name" value="Glyco_trans_4-like_N"/>
</dbReference>
<sequence>MSAFALMRGQLAWFRERGWDVTLACSPDRQAALAVEREGIAFHAIPTQRAISLLADLRTLRLWVSFLRSERPDAVNVGTPKAGLLGGLAAWALRVPKRLYVCRGLRLEGSSGPLALVLWVMERLSTAVATDVVVVSRSLADELLARHLVNARKAWLIGEGSSNGVDAATIAARAAAIDSADLRAEHGIPAAAVTVGFVGRLAPDKGVDTLLAALRQIEVACDVHLVVIGAVEDPGVEARLATLGDRVHVLGWTSDLWAKWPILDVLCLPTRREGFPNVVLEAAAAGIPTVTTRATGAVDSVVDGVTGFLVNIDDSSSLARALTRLATDHDLRQQMGTRARERAFDSFSPQRIWGGLEALLDGTYASPDLQRLDRLPARDARRGTRAASNRDGDA</sequence>
<proteinExistence type="predicted"/>
<dbReference type="Pfam" id="PF13579">
    <property type="entry name" value="Glyco_trans_4_4"/>
    <property type="match status" value="1"/>
</dbReference>
<dbReference type="PANTHER" id="PTHR12526">
    <property type="entry name" value="GLYCOSYLTRANSFERASE"/>
    <property type="match status" value="1"/>
</dbReference>
<evidence type="ECO:0000313" key="5">
    <source>
        <dbReference type="EMBL" id="WZW99564.1"/>
    </source>
</evidence>
<evidence type="ECO:0000259" key="4">
    <source>
        <dbReference type="Pfam" id="PF13579"/>
    </source>
</evidence>
<keyword evidence="1" id="KW-0328">Glycosyltransferase</keyword>
<accession>A0ABZ3C9W0</accession>
<protein>
    <submittedName>
        <fullName evidence="5">Glycosyltransferase family 4 protein</fullName>
    </submittedName>
</protein>
<organism evidence="5 6">
    <name type="scientific">Propioniciclava soli</name>
    <dbReference type="NCBI Taxonomy" id="2775081"/>
    <lineage>
        <taxon>Bacteria</taxon>
        <taxon>Bacillati</taxon>
        <taxon>Actinomycetota</taxon>
        <taxon>Actinomycetes</taxon>
        <taxon>Propionibacteriales</taxon>
        <taxon>Propionibacteriaceae</taxon>
        <taxon>Propioniciclava</taxon>
    </lineage>
</organism>
<feature type="region of interest" description="Disordered" evidence="3">
    <location>
        <begin position="375"/>
        <end position="394"/>
    </location>
</feature>
<gene>
    <name evidence="5" type="ORF">PCC79_05055</name>
</gene>
<keyword evidence="6" id="KW-1185">Reference proteome</keyword>
<keyword evidence="2" id="KW-0808">Transferase</keyword>
<name>A0ABZ3C9W0_9ACTN</name>
<evidence type="ECO:0000313" key="6">
    <source>
        <dbReference type="Proteomes" id="UP001434337"/>
    </source>
</evidence>
<dbReference type="Pfam" id="PF13692">
    <property type="entry name" value="Glyco_trans_1_4"/>
    <property type="match status" value="1"/>
</dbReference>
<evidence type="ECO:0000256" key="3">
    <source>
        <dbReference type="SAM" id="MobiDB-lite"/>
    </source>
</evidence>
<feature type="domain" description="Glycosyltransferase subfamily 4-like N-terminal" evidence="4">
    <location>
        <begin position="9"/>
        <end position="152"/>
    </location>
</feature>
<dbReference type="Gene3D" id="3.40.50.2000">
    <property type="entry name" value="Glycogen Phosphorylase B"/>
    <property type="match status" value="2"/>
</dbReference>
<dbReference type="CDD" id="cd03808">
    <property type="entry name" value="GT4_CapM-like"/>
    <property type="match status" value="1"/>
</dbReference>
<dbReference type="SUPFAM" id="SSF53756">
    <property type="entry name" value="UDP-Glycosyltransferase/glycogen phosphorylase"/>
    <property type="match status" value="1"/>
</dbReference>